<dbReference type="PANTHER" id="PTHR34236:SF1">
    <property type="entry name" value="DIMETHYL SULFOXIDE REDUCTASE TRANSCRIPTIONAL ACTIVATOR"/>
    <property type="match status" value="1"/>
</dbReference>
<organism evidence="2">
    <name type="scientific">Sulfurisphaera javensis</name>
    <dbReference type="NCBI Taxonomy" id="2049879"/>
    <lineage>
        <taxon>Archaea</taxon>
        <taxon>Thermoproteota</taxon>
        <taxon>Thermoprotei</taxon>
        <taxon>Sulfolobales</taxon>
        <taxon>Sulfolobaceae</taxon>
        <taxon>Sulfurisphaera</taxon>
    </lineage>
</organism>
<feature type="domain" description="HTH bat-type" evidence="1">
    <location>
        <begin position="144"/>
        <end position="195"/>
    </location>
</feature>
<dbReference type="GeneID" id="92355687"/>
<reference evidence="2" key="1">
    <citation type="submission" date="2024-03" db="EMBL/GenBank/DDBJ databases">
        <title>Complete genome sequence of Sulfurisphaera javensis strain KD-1.</title>
        <authorList>
            <person name="Sakai H."/>
            <person name="Nur N."/>
            <person name="Suwanto A."/>
            <person name="Kurosawa N."/>
        </authorList>
    </citation>
    <scope>NUCLEOTIDE SEQUENCE</scope>
    <source>
        <strain evidence="2">KD-1</strain>
    </source>
</reference>
<protein>
    <submittedName>
        <fullName evidence="2">Helix-turn-helix domain-containing protein</fullName>
    </submittedName>
</protein>
<evidence type="ECO:0000259" key="1">
    <source>
        <dbReference type="Pfam" id="PF04967"/>
    </source>
</evidence>
<dbReference type="RefSeq" id="WP_369610265.1">
    <property type="nucleotide sequence ID" value="NZ_AP031322.1"/>
</dbReference>
<name>A0AAT9GVI6_9CREN</name>
<dbReference type="PANTHER" id="PTHR34236">
    <property type="entry name" value="DIMETHYL SULFOXIDE REDUCTASE TRANSCRIPTIONAL ACTIVATOR"/>
    <property type="match status" value="1"/>
</dbReference>
<dbReference type="AlphaFoldDB" id="A0AAT9GVI6"/>
<evidence type="ECO:0000313" key="2">
    <source>
        <dbReference type="EMBL" id="BFH74792.1"/>
    </source>
</evidence>
<dbReference type="KEGG" id="sjv:SJAV_27360"/>
<dbReference type="Pfam" id="PF04967">
    <property type="entry name" value="HTH_10"/>
    <property type="match status" value="1"/>
</dbReference>
<accession>A0AAT9GVI6</accession>
<dbReference type="InterPro" id="IPR007050">
    <property type="entry name" value="HTH_bacterioopsin"/>
</dbReference>
<proteinExistence type="predicted"/>
<gene>
    <name evidence="2" type="ORF">SJAV_27360</name>
</gene>
<dbReference type="EMBL" id="AP031322">
    <property type="protein sequence ID" value="BFH74792.1"/>
    <property type="molecule type" value="Genomic_DNA"/>
</dbReference>
<sequence>MKNLYHVRFSISHKGCWTEKIKNRIRTVKIIDEGNEVKVIIASPYNIVEELRKSENVIKILKYKKLNGGYLIKFLEDKHSSISGFLLNYEDDILDYDNYVYKGIEVWDIITLNNQIVKDLTENFGIANVKVRNIKLDSIVKNNLTEKELLILKTALLMGYFNYPRSVKAKDIAESLGISKQAFLYHIRNSISKLLNSIDFNI</sequence>